<feature type="region of interest" description="Disordered" evidence="1">
    <location>
        <begin position="226"/>
        <end position="246"/>
    </location>
</feature>
<reference evidence="3 4" key="1">
    <citation type="journal article" date="2020" name="IScience">
        <title>Genome Sequencing of the Endangered Kingdonia uniflora (Circaeasteraceae, Ranunculales) Reveals Potential Mechanisms of Evolutionary Specialization.</title>
        <authorList>
            <person name="Sun Y."/>
            <person name="Deng T."/>
            <person name="Zhang A."/>
            <person name="Moore M.J."/>
            <person name="Landis J.B."/>
            <person name="Lin N."/>
            <person name="Zhang H."/>
            <person name="Zhang X."/>
            <person name="Huang J."/>
            <person name="Zhang X."/>
            <person name="Sun H."/>
            <person name="Wang H."/>
        </authorList>
    </citation>
    <scope>NUCLEOTIDE SEQUENCE [LARGE SCALE GENOMIC DNA]</scope>
    <source>
        <strain evidence="3">TB1705</strain>
        <tissue evidence="3">Leaf</tissue>
    </source>
</reference>
<keyword evidence="4" id="KW-1185">Reference proteome</keyword>
<dbReference type="Pfam" id="PF14111">
    <property type="entry name" value="DUF4283"/>
    <property type="match status" value="1"/>
</dbReference>
<dbReference type="EMBL" id="JACGCM010002284">
    <property type="protein sequence ID" value="KAF6142042.1"/>
    <property type="molecule type" value="Genomic_DNA"/>
</dbReference>
<sequence length="281" mass="32368">MKVKLAVARTEEMNKWNLVGKCQFIPLGKGYFTILLDNETDKLRIWGRGPWHIEGELLRVTMWTPDFDINKQKNTHAMVWVKFPGLGTEYWEDDVLMSMARTVGNPIQVDSSTLCRNTGFYASVLVDVDFSKPIPTKIMVEREGFQFCQEVQLGRTPKICSHCKVVGHLVSECRDVVKEIDQEKVIQNEADKEPKKKIRNQKKITENDQDKLGIEEAVEGLKKVDKQKDPFIDKSPSTNQPNLPHKNFKGVVEMWDRTIRNWDGSINYQEVDKEASLVNKS</sequence>
<accession>A0A7J7LHH7</accession>
<dbReference type="AlphaFoldDB" id="A0A7J7LHH7"/>
<evidence type="ECO:0000259" key="2">
    <source>
        <dbReference type="Pfam" id="PF14111"/>
    </source>
</evidence>
<name>A0A7J7LHH7_9MAGN</name>
<dbReference type="Proteomes" id="UP000541444">
    <property type="component" value="Unassembled WGS sequence"/>
</dbReference>
<evidence type="ECO:0000313" key="3">
    <source>
        <dbReference type="EMBL" id="KAF6142042.1"/>
    </source>
</evidence>
<comment type="caution">
    <text evidence="3">The sequence shown here is derived from an EMBL/GenBank/DDBJ whole genome shotgun (WGS) entry which is preliminary data.</text>
</comment>
<dbReference type="InterPro" id="IPR025558">
    <property type="entry name" value="DUF4283"/>
</dbReference>
<evidence type="ECO:0000256" key="1">
    <source>
        <dbReference type="SAM" id="MobiDB-lite"/>
    </source>
</evidence>
<protein>
    <recommendedName>
        <fullName evidence="2">DUF4283 domain-containing protein</fullName>
    </recommendedName>
</protein>
<evidence type="ECO:0000313" key="4">
    <source>
        <dbReference type="Proteomes" id="UP000541444"/>
    </source>
</evidence>
<dbReference type="PANTHER" id="PTHR31286:SF60">
    <property type="entry name" value="PROTEIN, PUTATIVE-RELATED"/>
    <property type="match status" value="1"/>
</dbReference>
<gene>
    <name evidence="3" type="ORF">GIB67_038010</name>
</gene>
<proteinExistence type="predicted"/>
<dbReference type="InterPro" id="IPR040256">
    <property type="entry name" value="At4g02000-like"/>
</dbReference>
<dbReference type="OrthoDB" id="1096772at2759"/>
<dbReference type="PANTHER" id="PTHR31286">
    <property type="entry name" value="GLYCINE-RICH CELL WALL STRUCTURAL PROTEIN 1.8-LIKE"/>
    <property type="match status" value="1"/>
</dbReference>
<feature type="domain" description="DUF4283" evidence="2">
    <location>
        <begin position="14"/>
        <end position="70"/>
    </location>
</feature>
<organism evidence="3 4">
    <name type="scientific">Kingdonia uniflora</name>
    <dbReference type="NCBI Taxonomy" id="39325"/>
    <lineage>
        <taxon>Eukaryota</taxon>
        <taxon>Viridiplantae</taxon>
        <taxon>Streptophyta</taxon>
        <taxon>Embryophyta</taxon>
        <taxon>Tracheophyta</taxon>
        <taxon>Spermatophyta</taxon>
        <taxon>Magnoliopsida</taxon>
        <taxon>Ranunculales</taxon>
        <taxon>Circaeasteraceae</taxon>
        <taxon>Kingdonia</taxon>
    </lineage>
</organism>